<evidence type="ECO:0000256" key="1">
    <source>
        <dbReference type="SAM" id="Phobius"/>
    </source>
</evidence>
<feature type="transmembrane region" description="Helical" evidence="1">
    <location>
        <begin position="54"/>
        <end position="75"/>
    </location>
</feature>
<keyword evidence="1" id="KW-1133">Transmembrane helix</keyword>
<reference evidence="2" key="1">
    <citation type="journal article" date="2014" name="Int. J. Syst. Evol. Microbiol.">
        <title>Complete genome sequence of Corynebacterium casei LMG S-19264T (=DSM 44701T), isolated from a smear-ripened cheese.</title>
        <authorList>
            <consortium name="US DOE Joint Genome Institute (JGI-PGF)"/>
            <person name="Walter F."/>
            <person name="Albersmeier A."/>
            <person name="Kalinowski J."/>
            <person name="Ruckert C."/>
        </authorList>
    </citation>
    <scope>NUCLEOTIDE SEQUENCE</scope>
    <source>
        <strain evidence="2">JCM 31311</strain>
    </source>
</reference>
<dbReference type="AlphaFoldDB" id="A0A918CD28"/>
<protein>
    <submittedName>
        <fullName evidence="2">Uncharacterized protein</fullName>
    </submittedName>
</protein>
<dbReference type="RefSeq" id="WP_189091482.1">
    <property type="nucleotide sequence ID" value="NZ_BMQL01000019.1"/>
</dbReference>
<evidence type="ECO:0000313" key="3">
    <source>
        <dbReference type="Proteomes" id="UP000603865"/>
    </source>
</evidence>
<proteinExistence type="predicted"/>
<keyword evidence="1" id="KW-0812">Transmembrane</keyword>
<keyword evidence="1" id="KW-0472">Membrane</keyword>
<comment type="caution">
    <text evidence="2">The sequence shown here is derived from an EMBL/GenBank/DDBJ whole genome shotgun (WGS) entry which is preliminary data.</text>
</comment>
<reference evidence="2" key="2">
    <citation type="submission" date="2020-09" db="EMBL/GenBank/DDBJ databases">
        <authorList>
            <person name="Sun Q."/>
            <person name="Ohkuma M."/>
        </authorList>
    </citation>
    <scope>NUCLEOTIDE SEQUENCE</scope>
    <source>
        <strain evidence="2">JCM 31311</strain>
    </source>
</reference>
<dbReference type="EMBL" id="BMQL01000019">
    <property type="protein sequence ID" value="GGR16620.1"/>
    <property type="molecule type" value="Genomic_DNA"/>
</dbReference>
<gene>
    <name evidence="2" type="ORF">GCM10008957_31580</name>
</gene>
<accession>A0A918CD28</accession>
<evidence type="ECO:0000313" key="2">
    <source>
        <dbReference type="EMBL" id="GGR16620.1"/>
    </source>
</evidence>
<dbReference type="Proteomes" id="UP000603865">
    <property type="component" value="Unassembled WGS sequence"/>
</dbReference>
<name>A0A918CD28_9DEIO</name>
<organism evidence="2 3">
    <name type="scientific">Deinococcus ruber</name>
    <dbReference type="NCBI Taxonomy" id="1848197"/>
    <lineage>
        <taxon>Bacteria</taxon>
        <taxon>Thermotogati</taxon>
        <taxon>Deinococcota</taxon>
        <taxon>Deinococci</taxon>
        <taxon>Deinococcales</taxon>
        <taxon>Deinococcaceae</taxon>
        <taxon>Deinococcus</taxon>
    </lineage>
</organism>
<keyword evidence="3" id="KW-1185">Reference proteome</keyword>
<sequence>MEPNDTPDLAPTLTQVAARHHLSVKALHQEAFFHDDLEQAAQALLRRQQSYRDIALGIVLGLLLAAFLIVLVALVQDARWINAPLC</sequence>